<feature type="chain" id="PRO_5044663563" evidence="1">
    <location>
        <begin position="22"/>
        <end position="182"/>
    </location>
</feature>
<organism evidence="2 4">
    <name type="scientific">Parerythrobacter jejuensis</name>
    <dbReference type="NCBI Taxonomy" id="795812"/>
    <lineage>
        <taxon>Bacteria</taxon>
        <taxon>Pseudomonadati</taxon>
        <taxon>Pseudomonadota</taxon>
        <taxon>Alphaproteobacteria</taxon>
        <taxon>Sphingomonadales</taxon>
        <taxon>Erythrobacteraceae</taxon>
        <taxon>Parerythrobacter</taxon>
    </lineage>
</organism>
<gene>
    <name evidence="2" type="ORF">GRI94_05140</name>
    <name evidence="3" type="ORF">GRI94_19230</name>
</gene>
<dbReference type="AlphaFoldDB" id="A0A845AP26"/>
<evidence type="ECO:0000313" key="2">
    <source>
        <dbReference type="EMBL" id="MXP31209.1"/>
    </source>
</evidence>
<feature type="signal peptide" evidence="1">
    <location>
        <begin position="1"/>
        <end position="21"/>
    </location>
</feature>
<dbReference type="EMBL" id="WTYE01000001">
    <property type="protein sequence ID" value="MXP31209.1"/>
    <property type="molecule type" value="Genomic_DNA"/>
</dbReference>
<evidence type="ECO:0000313" key="4">
    <source>
        <dbReference type="Proteomes" id="UP000446786"/>
    </source>
</evidence>
<dbReference type="InterPro" id="IPR025514">
    <property type="entry name" value="DUF4402"/>
</dbReference>
<sequence>MRASIVALFAGVLAWPAVAQAQSNSQNAPTRTELVERITIVKSKDMDFGRLAVDNNPGTVTLNPTDSETCTTSANVVHSGSCIAAEFTGVGTTNRRIRIRKPRNRRIFLTGPGRRMQIRNVVFGYTEGLQRLTARTNRRSIRYRITDANGAFLVKLGGQLRIRRNQAPGVYSGTFNVDVDYQ</sequence>
<accession>A0A845AP26</accession>
<dbReference type="Pfam" id="PF14352">
    <property type="entry name" value="DUF4402"/>
    <property type="match status" value="1"/>
</dbReference>
<evidence type="ECO:0000256" key="1">
    <source>
        <dbReference type="SAM" id="SignalP"/>
    </source>
</evidence>
<evidence type="ECO:0000313" key="3">
    <source>
        <dbReference type="EMBL" id="MXP33969.1"/>
    </source>
</evidence>
<protein>
    <submittedName>
        <fullName evidence="2">DUF4402 domain-containing protein</fullName>
    </submittedName>
</protein>
<dbReference type="Proteomes" id="UP000446786">
    <property type="component" value="Unassembled WGS sequence"/>
</dbReference>
<comment type="caution">
    <text evidence="2">The sequence shown here is derived from an EMBL/GenBank/DDBJ whole genome shotgun (WGS) entry which is preliminary data.</text>
</comment>
<keyword evidence="1" id="KW-0732">Signal</keyword>
<keyword evidence="4" id="KW-1185">Reference proteome</keyword>
<reference evidence="2 4" key="1">
    <citation type="submission" date="2019-12" db="EMBL/GenBank/DDBJ databases">
        <title>Genomic-based taxomic classification of the family Erythrobacteraceae.</title>
        <authorList>
            <person name="Xu L."/>
        </authorList>
    </citation>
    <scope>NUCLEOTIDE SEQUENCE [LARGE SCALE GENOMIC DNA]</scope>
    <source>
        <strain evidence="2 4">JCM 16677</strain>
    </source>
</reference>
<dbReference type="EMBL" id="WTYE01000001">
    <property type="protein sequence ID" value="MXP33969.1"/>
    <property type="molecule type" value="Genomic_DNA"/>
</dbReference>
<proteinExistence type="predicted"/>
<name>A0A845AP26_9SPHN</name>